<dbReference type="GO" id="GO:0016197">
    <property type="term" value="P:endosomal transport"/>
    <property type="evidence" value="ECO:0007669"/>
    <property type="project" value="TreeGrafter"/>
</dbReference>
<reference evidence="2 3" key="1">
    <citation type="submission" date="2014-04" db="EMBL/GenBank/DDBJ databases">
        <authorList>
            <consortium name="DOE Joint Genome Institute"/>
            <person name="Kuo A."/>
            <person name="Zuccaro A."/>
            <person name="Kohler A."/>
            <person name="Nagy L.G."/>
            <person name="Floudas D."/>
            <person name="Copeland A."/>
            <person name="Barry K.W."/>
            <person name="Cichocki N."/>
            <person name="Veneault-Fourrey C."/>
            <person name="LaButti K."/>
            <person name="Lindquist E.A."/>
            <person name="Lipzen A."/>
            <person name="Lundell T."/>
            <person name="Morin E."/>
            <person name="Murat C."/>
            <person name="Sun H."/>
            <person name="Tunlid A."/>
            <person name="Henrissat B."/>
            <person name="Grigoriev I.V."/>
            <person name="Hibbett D.S."/>
            <person name="Martin F."/>
            <person name="Nordberg H.P."/>
            <person name="Cantor M.N."/>
            <person name="Hua S.X."/>
        </authorList>
    </citation>
    <scope>NUCLEOTIDE SEQUENCE [LARGE SCALE GENOMIC DNA]</scope>
    <source>
        <strain evidence="2 3">MAFF 305830</strain>
    </source>
</reference>
<dbReference type="EMBL" id="KN824364">
    <property type="protein sequence ID" value="KIM22092.1"/>
    <property type="molecule type" value="Genomic_DNA"/>
</dbReference>
<dbReference type="STRING" id="933852.A0A0C2WXR7"/>
<dbReference type="GO" id="GO:0016887">
    <property type="term" value="F:ATP hydrolysis activity"/>
    <property type="evidence" value="ECO:0007669"/>
    <property type="project" value="InterPro"/>
</dbReference>
<feature type="non-terminal residue" evidence="2">
    <location>
        <position position="187"/>
    </location>
</feature>
<dbReference type="HOGENOM" id="CLU_000688_21_3_1"/>
<sequence length="187" mass="20417">GPSPNTSEQGKDENEAQKLRKGLETTIIVESPNVLWDDVAGLGQAKEELQESIILPMKFPQLFTGKRKACTSILLYGPPGTGKSYLAKAVATEVKCPLFSISSSDFMSKWLGESEKPVTTLLIMARERKPSIIFIDEIEALCSSREAESENLKSGMKTEFLVQMDGVGHDNSGILVLAATNLPWTLD</sequence>
<gene>
    <name evidence="2" type="ORF">M408DRAFT_58882</name>
</gene>
<proteinExistence type="predicted"/>
<dbReference type="OrthoDB" id="29072at2759"/>
<name>A0A0C2WXR7_SERVB</name>
<dbReference type="GO" id="GO:0005524">
    <property type="term" value="F:ATP binding"/>
    <property type="evidence" value="ECO:0007669"/>
    <property type="project" value="InterPro"/>
</dbReference>
<dbReference type="InterPro" id="IPR027417">
    <property type="entry name" value="P-loop_NTPase"/>
</dbReference>
<dbReference type="GO" id="GO:0007033">
    <property type="term" value="P:vacuole organization"/>
    <property type="evidence" value="ECO:0007669"/>
    <property type="project" value="TreeGrafter"/>
</dbReference>
<feature type="domain" description="AAA+ ATPase" evidence="1">
    <location>
        <begin position="69"/>
        <end position="183"/>
    </location>
</feature>
<dbReference type="PANTHER" id="PTHR23074">
    <property type="entry name" value="AAA DOMAIN-CONTAINING"/>
    <property type="match status" value="1"/>
</dbReference>
<accession>A0A0C2WXR7</accession>
<reference evidence="3" key="2">
    <citation type="submission" date="2015-01" db="EMBL/GenBank/DDBJ databases">
        <title>Evolutionary Origins and Diversification of the Mycorrhizal Mutualists.</title>
        <authorList>
            <consortium name="DOE Joint Genome Institute"/>
            <consortium name="Mycorrhizal Genomics Consortium"/>
            <person name="Kohler A."/>
            <person name="Kuo A."/>
            <person name="Nagy L.G."/>
            <person name="Floudas D."/>
            <person name="Copeland A."/>
            <person name="Barry K.W."/>
            <person name="Cichocki N."/>
            <person name="Veneault-Fourrey C."/>
            <person name="LaButti K."/>
            <person name="Lindquist E.A."/>
            <person name="Lipzen A."/>
            <person name="Lundell T."/>
            <person name="Morin E."/>
            <person name="Murat C."/>
            <person name="Riley R."/>
            <person name="Ohm R."/>
            <person name="Sun H."/>
            <person name="Tunlid A."/>
            <person name="Henrissat B."/>
            <person name="Grigoriev I.V."/>
            <person name="Hibbett D.S."/>
            <person name="Martin F."/>
        </authorList>
    </citation>
    <scope>NUCLEOTIDE SEQUENCE [LARGE SCALE GENOMIC DNA]</scope>
    <source>
        <strain evidence="3">MAFF 305830</strain>
    </source>
</reference>
<organism evidence="2 3">
    <name type="scientific">Serendipita vermifera MAFF 305830</name>
    <dbReference type="NCBI Taxonomy" id="933852"/>
    <lineage>
        <taxon>Eukaryota</taxon>
        <taxon>Fungi</taxon>
        <taxon>Dikarya</taxon>
        <taxon>Basidiomycota</taxon>
        <taxon>Agaricomycotina</taxon>
        <taxon>Agaricomycetes</taxon>
        <taxon>Sebacinales</taxon>
        <taxon>Serendipitaceae</taxon>
        <taxon>Serendipita</taxon>
    </lineage>
</organism>
<feature type="non-terminal residue" evidence="2">
    <location>
        <position position="1"/>
    </location>
</feature>
<evidence type="ECO:0000259" key="1">
    <source>
        <dbReference type="SMART" id="SM00382"/>
    </source>
</evidence>
<dbReference type="InterPro" id="IPR003959">
    <property type="entry name" value="ATPase_AAA_core"/>
</dbReference>
<evidence type="ECO:0000313" key="3">
    <source>
        <dbReference type="Proteomes" id="UP000054097"/>
    </source>
</evidence>
<dbReference type="PANTHER" id="PTHR23074:SF83">
    <property type="entry name" value="VACUOLAR PROTEIN SORTING-ASSOCIATED PROTEIN 4A"/>
    <property type="match status" value="1"/>
</dbReference>
<dbReference type="InterPro" id="IPR003593">
    <property type="entry name" value="AAA+_ATPase"/>
</dbReference>
<dbReference type="InterPro" id="IPR050304">
    <property type="entry name" value="MT-severing_AAA_ATPase"/>
</dbReference>
<dbReference type="Pfam" id="PF00004">
    <property type="entry name" value="AAA"/>
    <property type="match status" value="1"/>
</dbReference>
<evidence type="ECO:0000313" key="2">
    <source>
        <dbReference type="EMBL" id="KIM22092.1"/>
    </source>
</evidence>
<dbReference type="SUPFAM" id="SSF52540">
    <property type="entry name" value="P-loop containing nucleoside triphosphate hydrolases"/>
    <property type="match status" value="1"/>
</dbReference>
<dbReference type="AlphaFoldDB" id="A0A0C2WXR7"/>
<keyword evidence="3" id="KW-1185">Reference proteome</keyword>
<dbReference type="SMART" id="SM00382">
    <property type="entry name" value="AAA"/>
    <property type="match status" value="1"/>
</dbReference>
<dbReference type="Gene3D" id="3.40.50.300">
    <property type="entry name" value="P-loop containing nucleotide triphosphate hydrolases"/>
    <property type="match status" value="1"/>
</dbReference>
<protein>
    <recommendedName>
        <fullName evidence="1">AAA+ ATPase domain-containing protein</fullName>
    </recommendedName>
</protein>
<dbReference type="Proteomes" id="UP000054097">
    <property type="component" value="Unassembled WGS sequence"/>
</dbReference>